<reference evidence="5" key="1">
    <citation type="journal article" date="2019" name="Nat. Commun.">
        <title>The genome of broomcorn millet.</title>
        <authorList>
            <person name="Zou C."/>
            <person name="Miki D."/>
            <person name="Li D."/>
            <person name="Tang Q."/>
            <person name="Xiao L."/>
            <person name="Rajput S."/>
            <person name="Deng P."/>
            <person name="Jia W."/>
            <person name="Huang R."/>
            <person name="Zhang M."/>
            <person name="Sun Y."/>
            <person name="Hu J."/>
            <person name="Fu X."/>
            <person name="Schnable P.S."/>
            <person name="Li F."/>
            <person name="Zhang H."/>
            <person name="Feng B."/>
            <person name="Zhu X."/>
            <person name="Liu R."/>
            <person name="Schnable J.C."/>
            <person name="Zhu J.-K."/>
            <person name="Zhang H."/>
        </authorList>
    </citation>
    <scope>NUCLEOTIDE SEQUENCE [LARGE SCALE GENOMIC DNA]</scope>
</reference>
<feature type="transmembrane region" description="Helical" evidence="2">
    <location>
        <begin position="20"/>
        <end position="42"/>
    </location>
</feature>
<evidence type="ECO:0000313" key="4">
    <source>
        <dbReference type="EMBL" id="RLN05249.1"/>
    </source>
</evidence>
<proteinExistence type="predicted"/>
<comment type="caution">
    <text evidence="4">The sequence shown here is derived from an EMBL/GenBank/DDBJ whole genome shotgun (WGS) entry which is preliminary data.</text>
</comment>
<evidence type="ECO:0000256" key="2">
    <source>
        <dbReference type="SAM" id="Phobius"/>
    </source>
</evidence>
<feature type="transmembrane region" description="Helical" evidence="2">
    <location>
        <begin position="214"/>
        <end position="236"/>
    </location>
</feature>
<feature type="domain" description="PGG" evidence="3">
    <location>
        <begin position="142"/>
        <end position="240"/>
    </location>
</feature>
<keyword evidence="2" id="KW-1133">Transmembrane helix</keyword>
<keyword evidence="2" id="KW-0472">Membrane</keyword>
<dbReference type="GO" id="GO:0016020">
    <property type="term" value="C:membrane"/>
    <property type="evidence" value="ECO:0007669"/>
    <property type="project" value="TreeGrafter"/>
</dbReference>
<name>A0A3L6RL19_PANMI</name>
<dbReference type="OrthoDB" id="690517at2759"/>
<dbReference type="InterPro" id="IPR026961">
    <property type="entry name" value="PGG_dom"/>
</dbReference>
<evidence type="ECO:0000259" key="3">
    <source>
        <dbReference type="Pfam" id="PF13962"/>
    </source>
</evidence>
<gene>
    <name evidence="4" type="ORF">C2845_PM13G10720</name>
</gene>
<organism evidence="4 5">
    <name type="scientific">Panicum miliaceum</name>
    <name type="common">Proso millet</name>
    <name type="synonym">Broomcorn millet</name>
    <dbReference type="NCBI Taxonomy" id="4540"/>
    <lineage>
        <taxon>Eukaryota</taxon>
        <taxon>Viridiplantae</taxon>
        <taxon>Streptophyta</taxon>
        <taxon>Embryophyta</taxon>
        <taxon>Tracheophyta</taxon>
        <taxon>Spermatophyta</taxon>
        <taxon>Magnoliopsida</taxon>
        <taxon>Liliopsida</taxon>
        <taxon>Poales</taxon>
        <taxon>Poaceae</taxon>
        <taxon>PACMAD clade</taxon>
        <taxon>Panicoideae</taxon>
        <taxon>Panicodae</taxon>
        <taxon>Paniceae</taxon>
        <taxon>Panicinae</taxon>
        <taxon>Panicum</taxon>
        <taxon>Panicum sect. Panicum</taxon>
    </lineage>
</organism>
<dbReference type="InterPro" id="IPR036259">
    <property type="entry name" value="MFS_trans_sf"/>
</dbReference>
<feature type="transmembrane region" description="Helical" evidence="2">
    <location>
        <begin position="180"/>
        <end position="202"/>
    </location>
</feature>
<dbReference type="AlphaFoldDB" id="A0A3L6RL19"/>
<dbReference type="SUPFAM" id="SSF103473">
    <property type="entry name" value="MFS general substrate transporter"/>
    <property type="match status" value="1"/>
</dbReference>
<dbReference type="PANTHER" id="PTHR24177:SF45">
    <property type="entry name" value="OS06G0294000 PROTEIN"/>
    <property type="match status" value="1"/>
</dbReference>
<feature type="transmembrane region" description="Helical" evidence="2">
    <location>
        <begin position="54"/>
        <end position="71"/>
    </location>
</feature>
<keyword evidence="5" id="KW-1185">Reference proteome</keyword>
<dbReference type="EMBL" id="PQIB02000008">
    <property type="protein sequence ID" value="RLN05249.1"/>
    <property type="molecule type" value="Genomic_DNA"/>
</dbReference>
<feature type="domain" description="PGG" evidence="3">
    <location>
        <begin position="5"/>
        <end position="77"/>
    </location>
</feature>
<evidence type="ECO:0000313" key="5">
    <source>
        <dbReference type="Proteomes" id="UP000275267"/>
    </source>
</evidence>
<feature type="transmembrane region" description="Helical" evidence="2">
    <location>
        <begin position="83"/>
        <end position="106"/>
    </location>
</feature>
<dbReference type="PANTHER" id="PTHR24177">
    <property type="entry name" value="CASKIN"/>
    <property type="match status" value="1"/>
</dbReference>
<protein>
    <recommendedName>
        <fullName evidence="3">PGG domain-containing protein</fullName>
    </recommendedName>
</protein>
<dbReference type="Proteomes" id="UP000275267">
    <property type="component" value="Unassembled WGS sequence"/>
</dbReference>
<evidence type="ECO:0000256" key="1">
    <source>
        <dbReference type="SAM" id="MobiDB-lite"/>
    </source>
</evidence>
<keyword evidence="2" id="KW-0812">Transmembrane</keyword>
<sequence>MRRGRHAGGAVLLDKYPRRFVVFFYCNTASFMAPIALILLLVNPNLSRLAIRCYALYACQVAGLFGLMGAYAAGSARRLRTSIFALVLVAMVIAFVTVNIIMFSLFKPRTAVAEVDAPAPAEEEEEEPTPRDDEETEYRDEAGLAPPGGLWQDDGTGGVGHGREAGNPVLHDTDQRRFHVFFYSNSTSFVASVVVIALLLQQILRRHRPENHELLLLATNTAVVLDLLGLLAAYAAGSTREWRNGYEYYPVSRALLAELFFILVRVHMGVFGIEEVSAEDASVWYNTNFAMPFVPPVIHKKASAKDVIAELKKIPNLAPMDWLKACNMLRYDNFQFRSLKALPMDMRKEWLLNEIK</sequence>
<feature type="region of interest" description="Disordered" evidence="1">
    <location>
        <begin position="116"/>
        <end position="166"/>
    </location>
</feature>
<accession>A0A3L6RL19</accession>
<feature type="compositionally biased region" description="Acidic residues" evidence="1">
    <location>
        <begin position="121"/>
        <end position="138"/>
    </location>
</feature>
<dbReference type="STRING" id="4540.A0A3L6RL19"/>
<dbReference type="Pfam" id="PF13962">
    <property type="entry name" value="PGG"/>
    <property type="match status" value="2"/>
</dbReference>